<dbReference type="Gene3D" id="3.30.70.560">
    <property type="entry name" value="7,8-Dihydro-6-hydroxymethylpterin-pyrophosphokinase HPPK"/>
    <property type="match status" value="1"/>
</dbReference>
<sequence>MHTIYLSLGTNLGSREDNLERALHLLQEQVGALLRRSSVHETAPWGFESSHMFLNLCVCMATSLSPLQLLATTKQIERQLGRTQKSAHGHYADRLIDIDILLYDDAHINEPGLVIPHPHMYEREFVMMPLNEILE</sequence>
<evidence type="ECO:0000256" key="6">
    <source>
        <dbReference type="ARBA" id="ARBA00022741"/>
    </source>
</evidence>
<comment type="function">
    <text evidence="10">Catalyzes the transfer of pyrophosphate from adenosine triphosphate (ATP) to 6-hydroxymethyl-7,8-dihydropterin, an enzymatic step in folate biosynthesis pathway.</text>
</comment>
<dbReference type="UniPathway" id="UPA00077">
    <property type="reaction ID" value="UER00155"/>
</dbReference>
<dbReference type="GO" id="GO:0046656">
    <property type="term" value="P:folic acid biosynthetic process"/>
    <property type="evidence" value="ECO:0007669"/>
    <property type="project" value="UniProtKB-KW"/>
</dbReference>
<proteinExistence type="inferred from homology"/>
<dbReference type="EC" id="2.7.6.3" evidence="3"/>
<organism evidence="14 15">
    <name type="scientific">Segatella oulorum</name>
    <dbReference type="NCBI Taxonomy" id="28136"/>
    <lineage>
        <taxon>Bacteria</taxon>
        <taxon>Pseudomonadati</taxon>
        <taxon>Bacteroidota</taxon>
        <taxon>Bacteroidia</taxon>
        <taxon>Bacteroidales</taxon>
        <taxon>Prevotellaceae</taxon>
        <taxon>Segatella</taxon>
    </lineage>
</organism>
<evidence type="ECO:0000256" key="7">
    <source>
        <dbReference type="ARBA" id="ARBA00022777"/>
    </source>
</evidence>
<dbReference type="Proteomes" id="UP000190065">
    <property type="component" value="Unassembled WGS sequence"/>
</dbReference>
<evidence type="ECO:0000256" key="12">
    <source>
        <dbReference type="ARBA" id="ARBA00033413"/>
    </source>
</evidence>
<dbReference type="PANTHER" id="PTHR43071:SF1">
    <property type="entry name" value="2-AMINO-4-HYDROXY-6-HYDROXYMETHYLDIHYDROPTERIDINE PYROPHOSPHOKINASE"/>
    <property type="match status" value="1"/>
</dbReference>
<dbReference type="eggNOG" id="COG0801">
    <property type="taxonomic scope" value="Bacteria"/>
</dbReference>
<dbReference type="InterPro" id="IPR035907">
    <property type="entry name" value="Hppk_sf"/>
</dbReference>
<evidence type="ECO:0000259" key="13">
    <source>
        <dbReference type="Pfam" id="PF01288"/>
    </source>
</evidence>
<keyword evidence="8" id="KW-0067">ATP-binding</keyword>
<evidence type="ECO:0000256" key="9">
    <source>
        <dbReference type="ARBA" id="ARBA00022909"/>
    </source>
</evidence>
<evidence type="ECO:0000313" key="14">
    <source>
        <dbReference type="EMBL" id="SJZ79881.1"/>
    </source>
</evidence>
<keyword evidence="7 14" id="KW-0418">Kinase</keyword>
<dbReference type="CDD" id="cd00483">
    <property type="entry name" value="HPPK"/>
    <property type="match status" value="1"/>
</dbReference>
<dbReference type="RefSeq" id="WP_025070634.1">
    <property type="nucleotide sequence ID" value="NZ_FUXK01000010.1"/>
</dbReference>
<gene>
    <name evidence="14" type="ORF">SAMN02745202_01117</name>
</gene>
<name>A0A1T4NKT0_9BACT</name>
<dbReference type="InterPro" id="IPR000550">
    <property type="entry name" value="Hppk"/>
</dbReference>
<evidence type="ECO:0000256" key="11">
    <source>
        <dbReference type="ARBA" id="ARBA00029766"/>
    </source>
</evidence>
<protein>
    <recommendedName>
        <fullName evidence="4">2-amino-4-hydroxy-6-hydroxymethyldihydropteridine pyrophosphokinase</fullName>
        <ecNumber evidence="3">2.7.6.3</ecNumber>
    </recommendedName>
    <alternativeName>
        <fullName evidence="11">6-hydroxymethyl-7,8-dihydropterin pyrophosphokinase</fullName>
    </alternativeName>
    <alternativeName>
        <fullName evidence="12">7,8-dihydro-6-hydroxymethylpterin-pyrophosphokinase</fullName>
    </alternativeName>
</protein>
<keyword evidence="6" id="KW-0547">Nucleotide-binding</keyword>
<evidence type="ECO:0000256" key="4">
    <source>
        <dbReference type="ARBA" id="ARBA00016218"/>
    </source>
</evidence>
<dbReference type="AlphaFoldDB" id="A0A1T4NKT0"/>
<evidence type="ECO:0000256" key="8">
    <source>
        <dbReference type="ARBA" id="ARBA00022840"/>
    </source>
</evidence>
<reference evidence="14 15" key="1">
    <citation type="submission" date="2017-02" db="EMBL/GenBank/DDBJ databases">
        <authorList>
            <person name="Peterson S.W."/>
        </authorList>
    </citation>
    <scope>NUCLEOTIDE SEQUENCE [LARGE SCALE GENOMIC DNA]</scope>
    <source>
        <strain evidence="14 15">ATCC 43324</strain>
    </source>
</reference>
<comment type="similarity">
    <text evidence="2">Belongs to the HPPK family.</text>
</comment>
<dbReference type="PANTHER" id="PTHR43071">
    <property type="entry name" value="2-AMINO-4-HYDROXY-6-HYDROXYMETHYLDIHYDROPTERIDINE PYROPHOSPHOKINASE"/>
    <property type="match status" value="1"/>
</dbReference>
<evidence type="ECO:0000256" key="2">
    <source>
        <dbReference type="ARBA" id="ARBA00005810"/>
    </source>
</evidence>
<evidence type="ECO:0000313" key="15">
    <source>
        <dbReference type="Proteomes" id="UP000190065"/>
    </source>
</evidence>
<feature type="domain" description="7,8-dihydro-6-hydroxymethylpterin-pyrophosphokinase" evidence="13">
    <location>
        <begin position="5"/>
        <end position="134"/>
    </location>
</feature>
<dbReference type="NCBIfam" id="TIGR01498">
    <property type="entry name" value="folK"/>
    <property type="match status" value="1"/>
</dbReference>
<evidence type="ECO:0000256" key="3">
    <source>
        <dbReference type="ARBA" id="ARBA00013253"/>
    </source>
</evidence>
<dbReference type="GO" id="GO:0003848">
    <property type="term" value="F:2-amino-4-hydroxy-6-hydroxymethyldihydropteridine diphosphokinase activity"/>
    <property type="evidence" value="ECO:0007669"/>
    <property type="project" value="UniProtKB-EC"/>
</dbReference>
<dbReference type="Pfam" id="PF01288">
    <property type="entry name" value="HPPK"/>
    <property type="match status" value="1"/>
</dbReference>
<dbReference type="SUPFAM" id="SSF55083">
    <property type="entry name" value="6-hydroxymethyl-7,8-dihydropterin pyrophosphokinase, HPPK"/>
    <property type="match status" value="1"/>
</dbReference>
<evidence type="ECO:0000256" key="10">
    <source>
        <dbReference type="ARBA" id="ARBA00029409"/>
    </source>
</evidence>
<dbReference type="GO" id="GO:0046654">
    <property type="term" value="P:tetrahydrofolate biosynthetic process"/>
    <property type="evidence" value="ECO:0007669"/>
    <property type="project" value="UniProtKB-UniPathway"/>
</dbReference>
<evidence type="ECO:0000256" key="5">
    <source>
        <dbReference type="ARBA" id="ARBA00022679"/>
    </source>
</evidence>
<dbReference type="GO" id="GO:0005524">
    <property type="term" value="F:ATP binding"/>
    <property type="evidence" value="ECO:0007669"/>
    <property type="project" value="UniProtKB-KW"/>
</dbReference>
<accession>A0A1T4NKT0</accession>
<dbReference type="GO" id="GO:0016301">
    <property type="term" value="F:kinase activity"/>
    <property type="evidence" value="ECO:0007669"/>
    <property type="project" value="UniProtKB-KW"/>
</dbReference>
<keyword evidence="9" id="KW-0289">Folate biosynthesis</keyword>
<comment type="pathway">
    <text evidence="1">Cofactor biosynthesis; tetrahydrofolate biosynthesis; 2-amino-4-hydroxy-6-hydroxymethyl-7,8-dihydropteridine diphosphate from 7,8-dihydroneopterin triphosphate: step 4/4.</text>
</comment>
<dbReference type="EMBL" id="FUXK01000010">
    <property type="protein sequence ID" value="SJZ79881.1"/>
    <property type="molecule type" value="Genomic_DNA"/>
</dbReference>
<keyword evidence="5" id="KW-0808">Transferase</keyword>
<evidence type="ECO:0000256" key="1">
    <source>
        <dbReference type="ARBA" id="ARBA00005051"/>
    </source>
</evidence>
<dbReference type="STRING" id="28136.SAMN02745202_01117"/>